<feature type="domain" description="C3H1-type" evidence="7">
    <location>
        <begin position="246"/>
        <end position="274"/>
    </location>
</feature>
<evidence type="ECO:0000256" key="1">
    <source>
        <dbReference type="ARBA" id="ARBA00022723"/>
    </source>
</evidence>
<gene>
    <name evidence="8" type="ORF">MNOR_LOCUS36095</name>
</gene>
<sequence>MSLVDAAAALDRLIGRPLGGGSPCQLSSPHIRARNDFRSPNHKPAQYPQIPCPFTGPLPHLGQSPVYQKQFQTSEHHIPKCSTPLESLAPPLPLPPYAQQWGYPVEYPQDTHQTVSMVAGTAMLPQTRVSSPTIPPTATFSPSQVTDPAVFTVNDKLGSPLQQFQNSNQVFTTEVKGRGERVPPSLPPKTNSDEKRPRGLTVIEEKTQPCHTFQSHGHLKGRSEFLVRCNYAHGLGQLRAPSRHGKYKTRNCQSYHRTGFCRYGARCSFIHDPEEGVLRCSIANKEVLEALHYHPEDESRIANITWRLDDDPLLNQPATLHFIKSHTPLDENLDNSVFLKTRDTCTGNMLPLTWTQPIENKNDAVFSPPESIEPFKNVHSNFTSKNENYTRFPFPKNVISKEMQNNEDFVINSLRLLDELAAAHPVLESCQQHSNAVKIEELTDDPALPTFLDTMEESHSLQCLEVVNDILRNAPNYSSSFWSVAADEMNSLVTESQNKEVIDICDTNQNELLIFTNNEECFNKTALGNEVFEDANYALACSTLRSDYDEEPFDKKSSRKSSSDTNLADLIESLRVREEHQLARYPLSCNSQDSLVLSQDSPLSPDDSRLFDLTKYKTELCRSFQYNGFCKYGDACLYAHGGVDLRMYPKHPMYRTKKCFSFHNKGYCLYGSRCQFLHDVE</sequence>
<dbReference type="Gene3D" id="4.10.1000.10">
    <property type="entry name" value="Zinc finger, CCCH-type"/>
    <property type="match status" value="3"/>
</dbReference>
<dbReference type="GO" id="GO:0003729">
    <property type="term" value="F:mRNA binding"/>
    <property type="evidence" value="ECO:0007669"/>
    <property type="project" value="InterPro"/>
</dbReference>
<dbReference type="GO" id="GO:0008270">
    <property type="term" value="F:zinc ion binding"/>
    <property type="evidence" value="ECO:0007669"/>
    <property type="project" value="UniProtKB-KW"/>
</dbReference>
<feature type="zinc finger region" description="C3H1-type" evidence="5">
    <location>
        <begin position="615"/>
        <end position="643"/>
    </location>
</feature>
<feature type="domain" description="C3H1-type" evidence="7">
    <location>
        <begin position="615"/>
        <end position="643"/>
    </location>
</feature>
<dbReference type="SUPFAM" id="SSF90229">
    <property type="entry name" value="CCCH zinc finger"/>
    <property type="match status" value="3"/>
</dbReference>
<reference evidence="8 9" key="1">
    <citation type="submission" date="2024-05" db="EMBL/GenBank/DDBJ databases">
        <authorList>
            <person name="Wallberg A."/>
        </authorList>
    </citation>
    <scope>NUCLEOTIDE SEQUENCE [LARGE SCALE GENOMIC DNA]</scope>
</reference>
<dbReference type="PROSITE" id="PS50103">
    <property type="entry name" value="ZF_C3H1"/>
    <property type="match status" value="3"/>
</dbReference>
<evidence type="ECO:0000256" key="2">
    <source>
        <dbReference type="ARBA" id="ARBA00022737"/>
    </source>
</evidence>
<dbReference type="InterPro" id="IPR045877">
    <property type="entry name" value="ZFP36-like"/>
</dbReference>
<dbReference type="InterPro" id="IPR000571">
    <property type="entry name" value="Znf_CCCH"/>
</dbReference>
<dbReference type="FunFam" id="4.10.1000.10:FF:000001">
    <property type="entry name" value="zinc finger CCCH domain-containing protein 15-like"/>
    <property type="match status" value="1"/>
</dbReference>
<dbReference type="PANTHER" id="PTHR12547">
    <property type="entry name" value="CCCH ZINC FINGER/TIS11-RELATED"/>
    <property type="match status" value="1"/>
</dbReference>
<protein>
    <recommendedName>
        <fullName evidence="7">C3H1-type domain-containing protein</fullName>
    </recommendedName>
</protein>
<name>A0AAV2SD29_MEGNR</name>
<feature type="domain" description="C3H1-type" evidence="7">
    <location>
        <begin position="653"/>
        <end position="681"/>
    </location>
</feature>
<keyword evidence="1 5" id="KW-0479">Metal-binding</keyword>
<proteinExistence type="predicted"/>
<dbReference type="AlphaFoldDB" id="A0AAV2SD29"/>
<keyword evidence="9" id="KW-1185">Reference proteome</keyword>
<feature type="zinc finger region" description="C3H1-type" evidence="5">
    <location>
        <begin position="246"/>
        <end position="274"/>
    </location>
</feature>
<evidence type="ECO:0000259" key="7">
    <source>
        <dbReference type="PROSITE" id="PS50103"/>
    </source>
</evidence>
<dbReference type="PANTHER" id="PTHR12547:SF18">
    <property type="entry name" value="PROTEIN TIS11"/>
    <property type="match status" value="1"/>
</dbReference>
<feature type="non-terminal residue" evidence="8">
    <location>
        <position position="681"/>
    </location>
</feature>
<dbReference type="Proteomes" id="UP001497623">
    <property type="component" value="Unassembled WGS sequence"/>
</dbReference>
<accession>A0AAV2SD29</accession>
<dbReference type="Pfam" id="PF00642">
    <property type="entry name" value="zf-CCCH"/>
    <property type="match status" value="2"/>
</dbReference>
<evidence type="ECO:0000256" key="6">
    <source>
        <dbReference type="SAM" id="MobiDB-lite"/>
    </source>
</evidence>
<feature type="zinc finger region" description="C3H1-type" evidence="5">
    <location>
        <begin position="653"/>
        <end position="681"/>
    </location>
</feature>
<evidence type="ECO:0000256" key="4">
    <source>
        <dbReference type="ARBA" id="ARBA00022833"/>
    </source>
</evidence>
<dbReference type="InterPro" id="IPR036855">
    <property type="entry name" value="Znf_CCCH_sf"/>
</dbReference>
<keyword evidence="3 5" id="KW-0863">Zinc-finger</keyword>
<keyword evidence="4 5" id="KW-0862">Zinc</keyword>
<feature type="region of interest" description="Disordered" evidence="6">
    <location>
        <begin position="176"/>
        <end position="196"/>
    </location>
</feature>
<evidence type="ECO:0000256" key="5">
    <source>
        <dbReference type="PROSITE-ProRule" id="PRU00723"/>
    </source>
</evidence>
<dbReference type="SMART" id="SM00356">
    <property type="entry name" value="ZnF_C3H1"/>
    <property type="match status" value="4"/>
</dbReference>
<comment type="caution">
    <text evidence="8">The sequence shown here is derived from an EMBL/GenBank/DDBJ whole genome shotgun (WGS) entry which is preliminary data.</text>
</comment>
<organism evidence="8 9">
    <name type="scientific">Meganyctiphanes norvegica</name>
    <name type="common">Northern krill</name>
    <name type="synonym">Thysanopoda norvegica</name>
    <dbReference type="NCBI Taxonomy" id="48144"/>
    <lineage>
        <taxon>Eukaryota</taxon>
        <taxon>Metazoa</taxon>
        <taxon>Ecdysozoa</taxon>
        <taxon>Arthropoda</taxon>
        <taxon>Crustacea</taxon>
        <taxon>Multicrustacea</taxon>
        <taxon>Malacostraca</taxon>
        <taxon>Eumalacostraca</taxon>
        <taxon>Eucarida</taxon>
        <taxon>Euphausiacea</taxon>
        <taxon>Euphausiidae</taxon>
        <taxon>Meganyctiphanes</taxon>
    </lineage>
</organism>
<evidence type="ECO:0000313" key="8">
    <source>
        <dbReference type="EMBL" id="CAL4186821.1"/>
    </source>
</evidence>
<dbReference type="EMBL" id="CAXKWB010063627">
    <property type="protein sequence ID" value="CAL4186821.1"/>
    <property type="molecule type" value="Genomic_DNA"/>
</dbReference>
<keyword evidence="2" id="KW-0677">Repeat</keyword>
<evidence type="ECO:0000256" key="3">
    <source>
        <dbReference type="ARBA" id="ARBA00022771"/>
    </source>
</evidence>
<evidence type="ECO:0000313" key="9">
    <source>
        <dbReference type="Proteomes" id="UP001497623"/>
    </source>
</evidence>